<feature type="transmembrane region" description="Helical" evidence="4">
    <location>
        <begin position="6"/>
        <end position="25"/>
    </location>
</feature>
<dbReference type="PROSITE" id="PS00080">
    <property type="entry name" value="MULTICOPPER_OXIDASE2"/>
    <property type="match status" value="1"/>
</dbReference>
<evidence type="ECO:0000256" key="3">
    <source>
        <dbReference type="SAM" id="MobiDB-lite"/>
    </source>
</evidence>
<feature type="transmembrane region" description="Helical" evidence="4">
    <location>
        <begin position="131"/>
        <end position="152"/>
    </location>
</feature>
<evidence type="ECO:0000259" key="5">
    <source>
        <dbReference type="Pfam" id="PF07731"/>
    </source>
</evidence>
<keyword evidence="4" id="KW-1133">Transmembrane helix</keyword>
<dbReference type="InterPro" id="IPR011707">
    <property type="entry name" value="Cu-oxidase-like_N"/>
</dbReference>
<accession>A0ABV8K1H1</accession>
<feature type="region of interest" description="Disordered" evidence="3">
    <location>
        <begin position="504"/>
        <end position="587"/>
    </location>
</feature>
<dbReference type="CDD" id="cd04202">
    <property type="entry name" value="CuRO_D2_2dMcoN_like"/>
    <property type="match status" value="1"/>
</dbReference>
<feature type="domain" description="Plastocyanin-like" evidence="5">
    <location>
        <begin position="811"/>
        <end position="912"/>
    </location>
</feature>
<dbReference type="RefSeq" id="WP_377718814.1">
    <property type="nucleotide sequence ID" value="NZ_JBHSAM010000021.1"/>
</dbReference>
<dbReference type="Pfam" id="PF07731">
    <property type="entry name" value="Cu-oxidase_2"/>
    <property type="match status" value="1"/>
</dbReference>
<feature type="transmembrane region" description="Helical" evidence="4">
    <location>
        <begin position="80"/>
        <end position="104"/>
    </location>
</feature>
<keyword evidence="2" id="KW-0560">Oxidoreductase</keyword>
<organism evidence="7 8">
    <name type="scientific">Paenibacillus xanthanilyticus</name>
    <dbReference type="NCBI Taxonomy" id="1783531"/>
    <lineage>
        <taxon>Bacteria</taxon>
        <taxon>Bacillati</taxon>
        <taxon>Bacillota</taxon>
        <taxon>Bacilli</taxon>
        <taxon>Bacillales</taxon>
        <taxon>Paenibacillaceae</taxon>
        <taxon>Paenibacillus</taxon>
    </lineage>
</organism>
<feature type="domain" description="Plastocyanin-like" evidence="6">
    <location>
        <begin position="282"/>
        <end position="397"/>
    </location>
</feature>
<keyword evidence="8" id="KW-1185">Reference proteome</keyword>
<feature type="compositionally biased region" description="Low complexity" evidence="3">
    <location>
        <begin position="463"/>
        <end position="479"/>
    </location>
</feature>
<keyword evidence="4" id="KW-0812">Transmembrane</keyword>
<feature type="transmembrane region" description="Helical" evidence="4">
    <location>
        <begin position="158"/>
        <end position="177"/>
    </location>
</feature>
<evidence type="ECO:0000259" key="6">
    <source>
        <dbReference type="Pfam" id="PF07732"/>
    </source>
</evidence>
<dbReference type="PANTHER" id="PTHR11709">
    <property type="entry name" value="MULTI-COPPER OXIDASE"/>
    <property type="match status" value="1"/>
</dbReference>
<dbReference type="Gene3D" id="2.60.40.420">
    <property type="entry name" value="Cupredoxins - blue copper proteins"/>
    <property type="match status" value="3"/>
</dbReference>
<feature type="compositionally biased region" description="Low complexity" evidence="3">
    <location>
        <begin position="570"/>
        <end position="587"/>
    </location>
</feature>
<feature type="transmembrane region" description="Helical" evidence="4">
    <location>
        <begin position="198"/>
        <end position="222"/>
    </location>
</feature>
<dbReference type="InterPro" id="IPR008972">
    <property type="entry name" value="Cupredoxin"/>
</dbReference>
<dbReference type="InterPro" id="IPR011706">
    <property type="entry name" value="Cu-oxidase_C"/>
</dbReference>
<protein>
    <submittedName>
        <fullName evidence="7">Multicopper oxidase domain-containing protein</fullName>
    </submittedName>
</protein>
<dbReference type="Proteomes" id="UP001595715">
    <property type="component" value="Unassembled WGS sequence"/>
</dbReference>
<comment type="caution">
    <text evidence="7">The sequence shown here is derived from an EMBL/GenBank/DDBJ whole genome shotgun (WGS) entry which is preliminary data.</text>
</comment>
<feature type="region of interest" description="Disordered" evidence="3">
    <location>
        <begin position="431"/>
        <end position="491"/>
    </location>
</feature>
<name>A0ABV8K1H1_9BACL</name>
<dbReference type="Pfam" id="PF07732">
    <property type="entry name" value="Cu-oxidase_3"/>
    <property type="match status" value="1"/>
</dbReference>
<dbReference type="InterPro" id="IPR002355">
    <property type="entry name" value="Cu_oxidase_Cu_BS"/>
</dbReference>
<evidence type="ECO:0000256" key="2">
    <source>
        <dbReference type="ARBA" id="ARBA00023002"/>
    </source>
</evidence>
<evidence type="ECO:0000256" key="1">
    <source>
        <dbReference type="ARBA" id="ARBA00022723"/>
    </source>
</evidence>
<evidence type="ECO:0000256" key="4">
    <source>
        <dbReference type="SAM" id="Phobius"/>
    </source>
</evidence>
<feature type="compositionally biased region" description="Low complexity" evidence="3">
    <location>
        <begin position="601"/>
        <end position="613"/>
    </location>
</feature>
<dbReference type="EMBL" id="JBHSAM010000021">
    <property type="protein sequence ID" value="MFC4100141.1"/>
    <property type="molecule type" value="Genomic_DNA"/>
</dbReference>
<gene>
    <name evidence="7" type="ORF">ACFOZ8_10755</name>
</gene>
<sequence>MYSLFAGLTLAAPALLLALGWIAGTKASRLVYSGSAPRMRRKARKLITWTFILTLPVAAQTAGAILLMQRFEPVYWQDRVFFLAPMTVLPLLAAWFVAVPKLLLLRRELSRYEEETPLANETLGRASQPGIVAPFQALAWSGAAVFLLAMTMAAPFDWIDAGIPVAVVLLVWYGLWVKHRRRSRKIALTETPVVSRPWRSAAAGFGVALLLAAVAAPLGYLARETSLLPATVDMASGPADFGGGAALAHAHGTEAAAPGSVSVSDLTGPREGAPDQRFTLTAEKKTVKLASGKSVEAWTFNGQIPGPQLRMKQGELIEVTLVNKDIEGGATIHWHGLDVPNAEDGVAGATQNAVMPGETHTYRFVAEQTGTYWYHSHQHSREAVAKGLFGALIVDPAASADTGRTEAFPDTGVVTDGSDIEQSTEQLMPSEGAIGTEQPSGTSNGGTGTSPAPEAPNTEPALPAEGTAPTDATETPTDGFADHETGSDADFDLDEEGLLDLARPKTDEGSAGTQQGDMAQPSVPKPSETNDAGAAQPTNPQPSAPQPQPKTGKTQDQLEARTPSFDLETGDGAALASAHASSSSDDGFALASYEPSFAAESAATAPTAEDTAPGDSFQSSDGGAVSVGDTVPFAPITETIEVERDFTVMTHLWGSTFAIGANDGVQRFDVQPGTPVRLRLINTDDWVRQSYLLTGTAFRVAATDGTNVNEPGELRDVKVTLTTGGRYDLTFDMPEGPVFLSVGGRKDLGIFLSPDGQGDLPAIPAMEEFDPLHYGQPAATPFDAASAFDRSFEMIIDNKLGFYNGGFDQLYTMNGEVFPNTPMYMVREGELAKITIVNRSMVDHPMHLHGHHALVLSRNGEAADGSPWWIDTLDVLPGETYEIAFRADNPGLWMDHCHNLLHAKAGMSMHLMYEGIVAPYTVGSATQNHPE</sequence>
<dbReference type="InterPro" id="IPR045087">
    <property type="entry name" value="Cu-oxidase_fam"/>
</dbReference>
<proteinExistence type="predicted"/>
<keyword evidence="4" id="KW-0472">Membrane</keyword>
<evidence type="ECO:0000313" key="8">
    <source>
        <dbReference type="Proteomes" id="UP001595715"/>
    </source>
</evidence>
<feature type="compositionally biased region" description="Pro residues" evidence="3">
    <location>
        <begin position="539"/>
        <end position="548"/>
    </location>
</feature>
<evidence type="ECO:0000313" key="7">
    <source>
        <dbReference type="EMBL" id="MFC4100141.1"/>
    </source>
</evidence>
<feature type="region of interest" description="Disordered" evidence="3">
    <location>
        <begin position="601"/>
        <end position="626"/>
    </location>
</feature>
<feature type="transmembrane region" description="Helical" evidence="4">
    <location>
        <begin position="46"/>
        <end position="68"/>
    </location>
</feature>
<reference evidence="8" key="1">
    <citation type="journal article" date="2019" name="Int. J. Syst. Evol. Microbiol.">
        <title>The Global Catalogue of Microorganisms (GCM) 10K type strain sequencing project: providing services to taxonomists for standard genome sequencing and annotation.</title>
        <authorList>
            <consortium name="The Broad Institute Genomics Platform"/>
            <consortium name="The Broad Institute Genome Sequencing Center for Infectious Disease"/>
            <person name="Wu L."/>
            <person name="Ma J."/>
        </authorList>
    </citation>
    <scope>NUCLEOTIDE SEQUENCE [LARGE SCALE GENOMIC DNA]</scope>
    <source>
        <strain evidence="8">IBRC-M 10987</strain>
    </source>
</reference>
<keyword evidence="1" id="KW-0479">Metal-binding</keyword>
<dbReference type="SUPFAM" id="SSF49503">
    <property type="entry name" value="Cupredoxins"/>
    <property type="match status" value="3"/>
</dbReference>